<evidence type="ECO:0000256" key="1">
    <source>
        <dbReference type="SAM" id="Phobius"/>
    </source>
</evidence>
<keyword evidence="1" id="KW-0472">Membrane</keyword>
<sequence length="170" mass="18795">MRIDMFKVKKTRPKLHVVARASRELALAFALGGVPVLLNSESSAQFKAMLDLLLAAPFLMGYYAWLCLAFAVAAIVKYKWRFMSARYQRWLDAVHLFLGDIGGSFLTAGRTGLGAILGFLTVWHWVEPDSLSAENVTRTLVMVFSLTLLSVMLALGEETLKDPKQAAASK</sequence>
<gene>
    <name evidence="2" type="ORF">BK662_18940</name>
    <name evidence="3" type="ORF">BK662_23755</name>
</gene>
<keyword evidence="1" id="KW-1133">Transmembrane helix</keyword>
<accession>A0A423HLW7</accession>
<evidence type="ECO:0000313" key="3">
    <source>
        <dbReference type="EMBL" id="RON14142.1"/>
    </source>
</evidence>
<proteinExistence type="predicted"/>
<evidence type="ECO:0000313" key="4">
    <source>
        <dbReference type="Proteomes" id="UP000284002"/>
    </source>
</evidence>
<feature type="transmembrane region" description="Helical" evidence="1">
    <location>
        <begin position="97"/>
        <end position="124"/>
    </location>
</feature>
<reference evidence="3 4" key="1">
    <citation type="submission" date="2016-10" db="EMBL/GenBank/DDBJ databases">
        <title>Comparative genome analysis of multiple Pseudomonas spp. focuses on biocontrol and plant growth promoting traits.</title>
        <authorList>
            <person name="Tao X.-Y."/>
            <person name="Taylor C.G."/>
        </authorList>
    </citation>
    <scope>NUCLEOTIDE SEQUENCE [LARGE SCALE GENOMIC DNA]</scope>
    <source>
        <strain evidence="3 4">36C6</strain>
    </source>
</reference>
<name>A0A423HLW7_9PSED</name>
<organism evidence="3 4">
    <name type="scientific">Pseudomonas frederiksbergensis</name>
    <dbReference type="NCBI Taxonomy" id="104087"/>
    <lineage>
        <taxon>Bacteria</taxon>
        <taxon>Pseudomonadati</taxon>
        <taxon>Pseudomonadota</taxon>
        <taxon>Gammaproteobacteria</taxon>
        <taxon>Pseudomonadales</taxon>
        <taxon>Pseudomonadaceae</taxon>
        <taxon>Pseudomonas</taxon>
    </lineage>
</organism>
<comment type="caution">
    <text evidence="3">The sequence shown here is derived from an EMBL/GenBank/DDBJ whole genome shotgun (WGS) entry which is preliminary data.</text>
</comment>
<protein>
    <submittedName>
        <fullName evidence="3">Uncharacterized protein</fullName>
    </submittedName>
</protein>
<dbReference type="EMBL" id="MOBM01000038">
    <property type="protein sequence ID" value="RON13242.1"/>
    <property type="molecule type" value="Genomic_DNA"/>
</dbReference>
<keyword evidence="1" id="KW-0812">Transmembrane</keyword>
<evidence type="ECO:0000313" key="2">
    <source>
        <dbReference type="EMBL" id="RON13242.1"/>
    </source>
</evidence>
<dbReference type="Proteomes" id="UP000284002">
    <property type="component" value="Unassembled WGS sequence"/>
</dbReference>
<dbReference type="EMBL" id="MOBM01000038">
    <property type="protein sequence ID" value="RON14142.1"/>
    <property type="molecule type" value="Genomic_DNA"/>
</dbReference>
<feature type="transmembrane region" description="Helical" evidence="1">
    <location>
        <begin position="136"/>
        <end position="155"/>
    </location>
</feature>
<dbReference type="AlphaFoldDB" id="A0A423HLW7"/>
<feature type="transmembrane region" description="Helical" evidence="1">
    <location>
        <begin position="54"/>
        <end position="76"/>
    </location>
</feature>